<keyword evidence="6" id="KW-1185">Reference proteome</keyword>
<dbReference type="InterPro" id="IPR043128">
    <property type="entry name" value="Rev_trsase/Diguanyl_cyclase"/>
</dbReference>
<dbReference type="CDD" id="cd01948">
    <property type="entry name" value="EAL"/>
    <property type="match status" value="1"/>
</dbReference>
<evidence type="ECO:0000259" key="3">
    <source>
        <dbReference type="PROSITE" id="PS50883"/>
    </source>
</evidence>
<dbReference type="InterPro" id="IPR029787">
    <property type="entry name" value="Nucleotide_cyclase"/>
</dbReference>
<evidence type="ECO:0000259" key="4">
    <source>
        <dbReference type="PROSITE" id="PS50887"/>
    </source>
</evidence>
<name>A0A4Z0W8I2_9GAMM</name>
<dbReference type="Gene3D" id="3.30.70.270">
    <property type="match status" value="1"/>
</dbReference>
<dbReference type="Gene3D" id="3.20.20.450">
    <property type="entry name" value="EAL domain"/>
    <property type="match status" value="1"/>
</dbReference>
<evidence type="ECO:0000313" key="5">
    <source>
        <dbReference type="EMBL" id="TGG91358.1"/>
    </source>
</evidence>
<dbReference type="Pfam" id="PF00563">
    <property type="entry name" value="EAL"/>
    <property type="match status" value="1"/>
</dbReference>
<dbReference type="InterPro" id="IPR035919">
    <property type="entry name" value="EAL_sf"/>
</dbReference>
<dbReference type="FunFam" id="3.20.20.450:FF:000001">
    <property type="entry name" value="Cyclic di-GMP phosphodiesterase yahA"/>
    <property type="match status" value="1"/>
</dbReference>
<dbReference type="PANTHER" id="PTHR33121:SF70">
    <property type="entry name" value="SIGNALING PROTEIN YKOW"/>
    <property type="match status" value="1"/>
</dbReference>
<comment type="caution">
    <text evidence="5">The sequence shown here is derived from an EMBL/GenBank/DDBJ whole genome shotgun (WGS) entry which is preliminary data.</text>
</comment>
<reference evidence="5 6" key="1">
    <citation type="submission" date="2019-04" db="EMBL/GenBank/DDBJ databases">
        <title>Natronospirillum operosus gen. nov., sp. nov., a haloalkaliphilic satellite isolated from decaying biomass of laboratory culture of cyanobacterium Geitlerinema sp. and proposal of Natronospirillaceae fam. nov. and Saccharospirillaceae fam. nov.</title>
        <authorList>
            <person name="Kevbrin V."/>
            <person name="Boltyanskaya Y."/>
            <person name="Koziaeva V."/>
            <person name="Grouzdev D.S."/>
            <person name="Park M."/>
            <person name="Cho J."/>
        </authorList>
    </citation>
    <scope>NUCLEOTIDE SEQUENCE [LARGE SCALE GENOMIC DNA]</scope>
    <source>
        <strain evidence="5 6">G-116</strain>
    </source>
</reference>
<dbReference type="Pfam" id="PF00990">
    <property type="entry name" value="GGDEF"/>
    <property type="match status" value="1"/>
</dbReference>
<accession>A0A4Z0W8I2</accession>
<gene>
    <name evidence="5" type="ORF">E4656_16700</name>
</gene>
<dbReference type="InterPro" id="IPR050706">
    <property type="entry name" value="Cyclic-di-GMP_PDE-like"/>
</dbReference>
<dbReference type="InterPro" id="IPR001633">
    <property type="entry name" value="EAL_dom"/>
</dbReference>
<dbReference type="SUPFAM" id="SSF55073">
    <property type="entry name" value="Nucleotide cyclase"/>
    <property type="match status" value="1"/>
</dbReference>
<proteinExistence type="predicted"/>
<dbReference type="SMART" id="SM00052">
    <property type="entry name" value="EAL"/>
    <property type="match status" value="1"/>
</dbReference>
<feature type="domain" description="GGDEF" evidence="4">
    <location>
        <begin position="174"/>
        <end position="306"/>
    </location>
</feature>
<dbReference type="Proteomes" id="UP000297475">
    <property type="component" value="Unassembled WGS sequence"/>
</dbReference>
<evidence type="ECO:0000313" key="6">
    <source>
        <dbReference type="Proteomes" id="UP000297475"/>
    </source>
</evidence>
<dbReference type="OrthoDB" id="9804951at2"/>
<protein>
    <recommendedName>
        <fullName evidence="1">cyclic-guanylate-specific phosphodiesterase</fullName>
        <ecNumber evidence="1">3.1.4.52</ecNumber>
    </recommendedName>
</protein>
<feature type="domain" description="EAL" evidence="3">
    <location>
        <begin position="313"/>
        <end position="567"/>
    </location>
</feature>
<sequence>MAAEGACKTPVFHARLPSESRMLTRPEAVPVCLCLDNEETHSTLVKALERAGFPVQSIADDSNAMARAQVVIFQPSARTAHYLNEYGSRKAWVAYSETHPSADVDGYRAQGIREILYVDELAPHRLRRTIGRALYAQHSLQQLSRYDGLTGLYSNRGFLEVTDQALFNVASNGRLVALLAMDIRRFNDLNAQYGFSYADLVLTQVAERLRRALGPLAKIARLGGDEFLILLENLADRESAERLVNRILSLFDEPLDTRDRPLKLEVDMGLVCYPQTLGSAEELLRHAHTAMHRAKSSQSTLYRHEQGLGPAPRVNIEQELRQGLRRNEFELFYQPRVCLRTHRLLGLEALIRWHHPEHGLLSPSEFIQAAEHSGLIVPLGYWIIDQVCHDLQVIQSHGLTEVTVASNLSFRQLQDEQFCQVMPRLLSRSGTDARMLEFELTETAVLTDPARAMKALRAVNDMGATLSLDDFGTGYSSLTHIRQFPISLLKIDRSFTQRVTLDREADSIVRSIINLAHDLQLRVVAEGVENPEQLDFLISNGCDQVQGFLFSHPRPLWETLQMIDHTLRHFAAERSGSASRSA</sequence>
<dbReference type="PANTHER" id="PTHR33121">
    <property type="entry name" value="CYCLIC DI-GMP PHOSPHODIESTERASE PDEF"/>
    <property type="match status" value="1"/>
</dbReference>
<dbReference type="EC" id="3.1.4.52" evidence="1"/>
<dbReference type="PROSITE" id="PS50887">
    <property type="entry name" value="GGDEF"/>
    <property type="match status" value="1"/>
</dbReference>
<dbReference type="PROSITE" id="PS50883">
    <property type="entry name" value="EAL"/>
    <property type="match status" value="1"/>
</dbReference>
<dbReference type="AlphaFoldDB" id="A0A4Z0W8I2"/>
<dbReference type="EMBL" id="SRMF01000009">
    <property type="protein sequence ID" value="TGG91358.1"/>
    <property type="molecule type" value="Genomic_DNA"/>
</dbReference>
<evidence type="ECO:0000256" key="2">
    <source>
        <dbReference type="ARBA" id="ARBA00022636"/>
    </source>
</evidence>
<dbReference type="CDD" id="cd01949">
    <property type="entry name" value="GGDEF"/>
    <property type="match status" value="1"/>
</dbReference>
<keyword evidence="2" id="KW-0973">c-di-GMP</keyword>
<dbReference type="SUPFAM" id="SSF141868">
    <property type="entry name" value="EAL domain-like"/>
    <property type="match status" value="1"/>
</dbReference>
<dbReference type="GO" id="GO:0071111">
    <property type="term" value="F:cyclic-guanylate-specific phosphodiesterase activity"/>
    <property type="evidence" value="ECO:0007669"/>
    <property type="project" value="UniProtKB-EC"/>
</dbReference>
<dbReference type="SMART" id="SM00267">
    <property type="entry name" value="GGDEF"/>
    <property type="match status" value="1"/>
</dbReference>
<dbReference type="InterPro" id="IPR000160">
    <property type="entry name" value="GGDEF_dom"/>
</dbReference>
<evidence type="ECO:0000256" key="1">
    <source>
        <dbReference type="ARBA" id="ARBA00012282"/>
    </source>
</evidence>
<organism evidence="5 6">
    <name type="scientific">Natronospirillum operosum</name>
    <dbReference type="NCBI Taxonomy" id="2759953"/>
    <lineage>
        <taxon>Bacteria</taxon>
        <taxon>Pseudomonadati</taxon>
        <taxon>Pseudomonadota</taxon>
        <taxon>Gammaproteobacteria</taxon>
        <taxon>Oceanospirillales</taxon>
        <taxon>Natronospirillaceae</taxon>
        <taxon>Natronospirillum</taxon>
    </lineage>
</organism>